<keyword evidence="3" id="KW-0440">LIM domain</keyword>
<organism evidence="6 7">
    <name type="scientific">Monascus purpureus</name>
    <name type="common">Red mold</name>
    <name type="synonym">Monascus anka</name>
    <dbReference type="NCBI Taxonomy" id="5098"/>
    <lineage>
        <taxon>Eukaryota</taxon>
        <taxon>Fungi</taxon>
        <taxon>Dikarya</taxon>
        <taxon>Ascomycota</taxon>
        <taxon>Pezizomycotina</taxon>
        <taxon>Eurotiomycetes</taxon>
        <taxon>Eurotiomycetidae</taxon>
        <taxon>Eurotiales</taxon>
        <taxon>Aspergillaceae</taxon>
        <taxon>Monascus</taxon>
    </lineage>
</organism>
<evidence type="ECO:0000259" key="5">
    <source>
        <dbReference type="PROSITE" id="PS50023"/>
    </source>
</evidence>
<dbReference type="Pfam" id="PF00412">
    <property type="entry name" value="LIM"/>
    <property type="match status" value="3"/>
</dbReference>
<feature type="compositionally biased region" description="Basic and acidic residues" evidence="4">
    <location>
        <begin position="464"/>
        <end position="476"/>
    </location>
</feature>
<feature type="compositionally biased region" description="Polar residues" evidence="4">
    <location>
        <begin position="380"/>
        <end position="396"/>
    </location>
</feature>
<evidence type="ECO:0000256" key="4">
    <source>
        <dbReference type="SAM" id="MobiDB-lite"/>
    </source>
</evidence>
<dbReference type="PROSITE" id="PS50023">
    <property type="entry name" value="LIM_DOMAIN_2"/>
    <property type="match status" value="2"/>
</dbReference>
<keyword evidence="2 3" id="KW-0862">Zinc</keyword>
<feature type="region of interest" description="Disordered" evidence="4">
    <location>
        <begin position="280"/>
        <end position="365"/>
    </location>
</feature>
<sequence length="785" mass="87728">MMHRNRSKDSQRKSSPPGPTYMSNDQIANYLSDLRTNRPARPNGSRPLPTKPPASMWNRNRDLPPRASSAMSSYTYSGARPSDPDNENGRSTSALSHRRPDSMTSFGSSAGRPLVQEPATTPVRKHVSPAHASIRSGSVSPSATYRESPYRRMERQEARSLRDALEEMDLRDEVRIYNAAQDEATELVWNHIHPGVPFKNSRSEFRNPDLDRSSNDTVKSGHTRSESLRGPRDSFRARSGLNFSSLRHNNSERRGRTVWEEDISTDTKDDTLRRRNRVNFALPLEDHPPSAEFKSNLPRPRNTSNDSSKGIFRNPNDQIYEEPQESPPRTEEKHLFARSYPSALKAKPRNSLPRGSRPLPSRFSNLPLVDKLSRFELHKQSPSQSRNPEYTTNDSIAETIPEQEKNKAPTKNGIEIRSDDIRAATSKKRADRSSNLPMPTAVSDRPGRPIVSFDRTWKPAEAPSVRDRDILSKRDSSPSSPPAAPAAPEIHISEEPPIPVINIPADREPTISEMIASQSAQKDDRPSSDQAKSRSRIPSPQKPAPASQDKWYTRYTRSGVPTATCAACSLPIAGKIVTAAGTRLHPECFVCHHCQTQLECVAFYQEPDNKRAERLAQASADDEQAQTLRFYCHLDYHELFSPRCKSCKTPIEGEVVIACGAEWHVGHFFCAECGDPFDAKTPFVEKDGFAWCLGCHSRRTAPRCLGCKQPVLDDVVVSAIGGQWHDKCFVCNECKSELGADGRFFVREGEPKRTGKGRIIGGPVLFAVCERCEGIRLKASPPPMK</sequence>
<dbReference type="FunFam" id="2.10.110.10:FF:000127">
    <property type="entry name" value="LIM domain protein"/>
    <property type="match status" value="1"/>
</dbReference>
<feature type="region of interest" description="Disordered" evidence="4">
    <location>
        <begin position="516"/>
        <end position="552"/>
    </location>
</feature>
<dbReference type="SUPFAM" id="SSF57716">
    <property type="entry name" value="Glucocorticoid receptor-like (DNA-binding domain)"/>
    <property type="match status" value="3"/>
</dbReference>
<feature type="domain" description="LIM zinc-binding" evidence="5">
    <location>
        <begin position="563"/>
        <end position="622"/>
    </location>
</feature>
<comment type="caution">
    <text evidence="6">The sequence shown here is derived from an EMBL/GenBank/DDBJ whole genome shotgun (WGS) entry which is preliminary data.</text>
</comment>
<dbReference type="EMBL" id="VIFY01000279">
    <property type="protein sequence ID" value="TQB67936.1"/>
    <property type="molecule type" value="Genomic_DNA"/>
</dbReference>
<dbReference type="PANTHER" id="PTHR24216">
    <property type="entry name" value="PAXILLIN-RELATED"/>
    <property type="match status" value="1"/>
</dbReference>
<dbReference type="Proteomes" id="UP000319663">
    <property type="component" value="Unassembled WGS sequence"/>
</dbReference>
<dbReference type="CDD" id="cd08368">
    <property type="entry name" value="LIM"/>
    <property type="match status" value="1"/>
</dbReference>
<evidence type="ECO:0000256" key="2">
    <source>
        <dbReference type="ARBA" id="ARBA00022833"/>
    </source>
</evidence>
<dbReference type="OrthoDB" id="15567at2759"/>
<feature type="region of interest" description="Disordered" evidence="4">
    <location>
        <begin position="197"/>
        <end position="241"/>
    </location>
</feature>
<dbReference type="Gene3D" id="2.10.110.10">
    <property type="entry name" value="Cysteine Rich Protein"/>
    <property type="match status" value="3"/>
</dbReference>
<evidence type="ECO:0000313" key="6">
    <source>
        <dbReference type="EMBL" id="TQB67936.1"/>
    </source>
</evidence>
<dbReference type="AlphaFoldDB" id="A0A507QHF3"/>
<dbReference type="GO" id="GO:0030695">
    <property type="term" value="F:GTPase regulator activity"/>
    <property type="evidence" value="ECO:0007669"/>
    <property type="project" value="UniProtKB-ARBA"/>
</dbReference>
<dbReference type="PANTHER" id="PTHR24216:SF8">
    <property type="entry name" value="PAXILLIN, ISOFORM F"/>
    <property type="match status" value="1"/>
</dbReference>
<dbReference type="STRING" id="5098.A0A507QHF3"/>
<dbReference type="GO" id="GO:0046872">
    <property type="term" value="F:metal ion binding"/>
    <property type="evidence" value="ECO:0007669"/>
    <property type="project" value="UniProtKB-KW"/>
</dbReference>
<feature type="region of interest" description="Disordered" evidence="4">
    <location>
        <begin position="378"/>
        <end position="503"/>
    </location>
</feature>
<dbReference type="FunFam" id="2.10.110.10:FF:000077">
    <property type="entry name" value="LIM domain protein"/>
    <property type="match status" value="1"/>
</dbReference>
<feature type="compositionally biased region" description="Basic and acidic residues" evidence="4">
    <location>
        <begin position="223"/>
        <end position="236"/>
    </location>
</feature>
<dbReference type="InterPro" id="IPR001781">
    <property type="entry name" value="Znf_LIM"/>
</dbReference>
<keyword evidence="7" id="KW-1185">Reference proteome</keyword>
<feature type="region of interest" description="Disordered" evidence="4">
    <location>
        <begin position="1"/>
        <end position="156"/>
    </location>
</feature>
<dbReference type="PROSITE" id="PS00478">
    <property type="entry name" value="LIM_DOMAIN_1"/>
    <property type="match status" value="1"/>
</dbReference>
<feature type="compositionally biased region" description="Basic and acidic residues" evidence="4">
    <location>
        <begin position="201"/>
        <end position="214"/>
    </location>
</feature>
<evidence type="ECO:0000256" key="3">
    <source>
        <dbReference type="PROSITE-ProRule" id="PRU00125"/>
    </source>
</evidence>
<protein>
    <recommendedName>
        <fullName evidence="5">LIM zinc-binding domain-containing protein</fullName>
    </recommendedName>
</protein>
<proteinExistence type="predicted"/>
<name>A0A507QHF3_MONPU</name>
<feature type="domain" description="LIM zinc-binding" evidence="5">
    <location>
        <begin position="642"/>
        <end position="702"/>
    </location>
</feature>
<keyword evidence="1 3" id="KW-0479">Metal-binding</keyword>
<evidence type="ECO:0000313" key="7">
    <source>
        <dbReference type="Proteomes" id="UP000319663"/>
    </source>
</evidence>
<reference evidence="6 7" key="1">
    <citation type="submission" date="2019-06" db="EMBL/GenBank/DDBJ databases">
        <title>Wine fermentation using esterase from Monascus purpureus.</title>
        <authorList>
            <person name="Geng C."/>
            <person name="Zhang Y."/>
        </authorList>
    </citation>
    <scope>NUCLEOTIDE SEQUENCE [LARGE SCALE GENOMIC DNA]</scope>
    <source>
        <strain evidence="6">HQ1</strain>
    </source>
</reference>
<feature type="compositionally biased region" description="Polar residues" evidence="4">
    <location>
        <begin position="135"/>
        <end position="145"/>
    </location>
</feature>
<evidence type="ECO:0000256" key="1">
    <source>
        <dbReference type="ARBA" id="ARBA00022723"/>
    </source>
</evidence>
<gene>
    <name evidence="6" type="ORF">MPDQ_004320</name>
</gene>
<dbReference type="SMART" id="SM00132">
    <property type="entry name" value="LIM"/>
    <property type="match status" value="3"/>
</dbReference>
<accession>A0A507QHF3</accession>